<dbReference type="Gene3D" id="3.40.50.1000">
    <property type="entry name" value="HAD superfamily/HAD-like"/>
    <property type="match status" value="1"/>
</dbReference>
<protein>
    <submittedName>
        <fullName evidence="1">Noncanonical pyrimidine nucleotidase, YjjG family</fullName>
    </submittedName>
</protein>
<dbReference type="SFLD" id="SFLDG01129">
    <property type="entry name" value="C1.5:_HAD__Beta-PGM__Phosphata"/>
    <property type="match status" value="1"/>
</dbReference>
<dbReference type="InterPro" id="IPR052550">
    <property type="entry name" value="Pyrimidine_5'-ntase_YjjG"/>
</dbReference>
<dbReference type="Gene3D" id="1.10.150.240">
    <property type="entry name" value="Putative phosphatase, domain 2"/>
    <property type="match status" value="1"/>
</dbReference>
<keyword evidence="2" id="KW-1185">Reference proteome</keyword>
<dbReference type="PANTHER" id="PTHR47478:SF1">
    <property type="entry name" value="PYRIMIDINE 5'-NUCLEOTIDASE YJJG"/>
    <property type="match status" value="1"/>
</dbReference>
<name>A0A4Z0V5J7_9BACT</name>
<proteinExistence type="predicted"/>
<evidence type="ECO:0000313" key="2">
    <source>
        <dbReference type="Proteomes" id="UP000297635"/>
    </source>
</evidence>
<dbReference type="NCBIfam" id="TIGR01549">
    <property type="entry name" value="HAD-SF-IA-v1"/>
    <property type="match status" value="1"/>
</dbReference>
<dbReference type="GO" id="GO:0008253">
    <property type="term" value="F:5'-nucleotidase activity"/>
    <property type="evidence" value="ECO:0007669"/>
    <property type="project" value="InterPro"/>
</dbReference>
<dbReference type="PANTHER" id="PTHR47478">
    <property type="match status" value="1"/>
</dbReference>
<accession>A0A4Z0V5J7</accession>
<dbReference type="Proteomes" id="UP000297635">
    <property type="component" value="Unassembled WGS sequence"/>
</dbReference>
<dbReference type="PRINTS" id="PR00413">
    <property type="entry name" value="HADHALOGNASE"/>
</dbReference>
<dbReference type="InterPro" id="IPR011951">
    <property type="entry name" value="HAD-SF_hydro_IA_YjjG/PynA"/>
</dbReference>
<evidence type="ECO:0000313" key="1">
    <source>
        <dbReference type="EMBL" id="TGG40509.1"/>
    </source>
</evidence>
<dbReference type="NCBIfam" id="TIGR01509">
    <property type="entry name" value="HAD-SF-IA-v3"/>
    <property type="match status" value="1"/>
</dbReference>
<dbReference type="RefSeq" id="WP_135471520.1">
    <property type="nucleotide sequence ID" value="NZ_CASCNC010000008.1"/>
</dbReference>
<organism evidence="1 2">
    <name type="scientific">Duncaniella freteri</name>
    <dbReference type="NCBI Taxonomy" id="2530391"/>
    <lineage>
        <taxon>Bacteria</taxon>
        <taxon>Pseudomonadati</taxon>
        <taxon>Bacteroidota</taxon>
        <taxon>Bacteroidia</taxon>
        <taxon>Bacteroidales</taxon>
        <taxon>Muribaculaceae</taxon>
        <taxon>Duncaniella</taxon>
    </lineage>
</organism>
<gene>
    <name evidence="1" type="ORF">EZ315_07385</name>
</gene>
<dbReference type="SUPFAM" id="SSF56784">
    <property type="entry name" value="HAD-like"/>
    <property type="match status" value="1"/>
</dbReference>
<dbReference type="SFLD" id="SFLDS00003">
    <property type="entry name" value="Haloacid_Dehalogenase"/>
    <property type="match status" value="1"/>
</dbReference>
<comment type="caution">
    <text evidence="1">The sequence shown here is derived from an EMBL/GenBank/DDBJ whole genome shotgun (WGS) entry which is preliminary data.</text>
</comment>
<dbReference type="EMBL" id="SJSA01000001">
    <property type="protein sequence ID" value="TGG40509.1"/>
    <property type="molecule type" value="Genomic_DNA"/>
</dbReference>
<dbReference type="InterPro" id="IPR036412">
    <property type="entry name" value="HAD-like_sf"/>
</dbReference>
<dbReference type="InterPro" id="IPR023214">
    <property type="entry name" value="HAD_sf"/>
</dbReference>
<dbReference type="GeneID" id="82149612"/>
<dbReference type="AlphaFoldDB" id="A0A4Z0V5J7"/>
<dbReference type="NCBIfam" id="TIGR02254">
    <property type="entry name" value="YjjG_YfnB"/>
    <property type="match status" value="1"/>
</dbReference>
<sequence>MTLSDIVLNEGRRYLRGVRWVWIDLDDTLIDFRANSLAALRITYEQCSLERYFRSCDEWIECYMRHNHALWDRYNRAEITQGHLRLHRFLDPIRERTLISEEEFAAEARHMDILYLSILARQKCMVPGAMELVEHLRAHAYNIGILSNGFRDVQYRKLHTVGLDALVDTVVLSDDIGVNKPDPRIFIHAMERVGDMCPDSHLMIGDNPSTDIDGARGAGWRSVLFDCSAGRLSISQDGIITTSLREMIPLLSRSDNA</sequence>
<dbReference type="InterPro" id="IPR006439">
    <property type="entry name" value="HAD-SF_hydro_IA"/>
</dbReference>
<dbReference type="InterPro" id="IPR023198">
    <property type="entry name" value="PGP-like_dom2"/>
</dbReference>
<dbReference type="Pfam" id="PF00702">
    <property type="entry name" value="Hydrolase"/>
    <property type="match status" value="1"/>
</dbReference>
<reference evidence="1 2" key="1">
    <citation type="submission" date="2019-02" db="EMBL/GenBank/DDBJ databases">
        <title>Isolation and identification of novel species under the genus Muribaculum.</title>
        <authorList>
            <person name="Miyake S."/>
            <person name="Ding Y."/>
            <person name="Low A."/>
            <person name="Soh M."/>
            <person name="Seedorf H."/>
        </authorList>
    </citation>
    <scope>NUCLEOTIDE SEQUENCE [LARGE SCALE GENOMIC DNA]</scope>
    <source>
        <strain evidence="1 2">TLL-A3</strain>
    </source>
</reference>